<dbReference type="InterPro" id="IPR036390">
    <property type="entry name" value="WH_DNA-bd_sf"/>
</dbReference>
<dbReference type="Pfam" id="PF13545">
    <property type="entry name" value="HTH_Crp_2"/>
    <property type="match status" value="1"/>
</dbReference>
<evidence type="ECO:0000256" key="2">
    <source>
        <dbReference type="ARBA" id="ARBA00023125"/>
    </source>
</evidence>
<evidence type="ECO:0000259" key="5">
    <source>
        <dbReference type="PROSITE" id="PS51063"/>
    </source>
</evidence>
<accession>A0ABR7Y1P7</accession>
<protein>
    <submittedName>
        <fullName evidence="6">Crp/Fnr family transcriptional regulator</fullName>
    </submittedName>
</protein>
<dbReference type="SUPFAM" id="SSF46785">
    <property type="entry name" value="Winged helix' DNA-binding domain"/>
    <property type="match status" value="1"/>
</dbReference>
<name>A0ABR7Y1P7_9SPHI</name>
<dbReference type="PROSITE" id="PS51063">
    <property type="entry name" value="HTH_CRP_2"/>
    <property type="match status" value="1"/>
</dbReference>
<dbReference type="Proteomes" id="UP000606494">
    <property type="component" value="Unassembled WGS sequence"/>
</dbReference>
<dbReference type="InterPro" id="IPR012318">
    <property type="entry name" value="HTH_CRP"/>
</dbReference>
<dbReference type="RefSeq" id="WP_190308397.1">
    <property type="nucleotide sequence ID" value="NZ_JACNYK010000002.1"/>
</dbReference>
<dbReference type="InterPro" id="IPR000595">
    <property type="entry name" value="cNMP-bd_dom"/>
</dbReference>
<gene>
    <name evidence="6" type="ORF">H8B17_06460</name>
</gene>
<feature type="domain" description="Cyclic nucleotide-binding" evidence="4">
    <location>
        <begin position="20"/>
        <end position="83"/>
    </location>
</feature>
<keyword evidence="7" id="KW-1185">Reference proteome</keyword>
<dbReference type="Pfam" id="PF00027">
    <property type="entry name" value="cNMP_binding"/>
    <property type="match status" value="1"/>
</dbReference>
<keyword evidence="3" id="KW-0804">Transcription</keyword>
<dbReference type="PROSITE" id="PS50042">
    <property type="entry name" value="CNMP_BINDING_3"/>
    <property type="match status" value="1"/>
</dbReference>
<dbReference type="Gene3D" id="1.10.10.10">
    <property type="entry name" value="Winged helix-like DNA-binding domain superfamily/Winged helix DNA-binding domain"/>
    <property type="match status" value="1"/>
</dbReference>
<evidence type="ECO:0000313" key="6">
    <source>
        <dbReference type="EMBL" id="MBD1425222.1"/>
    </source>
</evidence>
<organism evidence="6 7">
    <name type="scientific">Sphingobacterium arenae</name>
    <dbReference type="NCBI Taxonomy" id="1280598"/>
    <lineage>
        <taxon>Bacteria</taxon>
        <taxon>Pseudomonadati</taxon>
        <taxon>Bacteroidota</taxon>
        <taxon>Sphingobacteriia</taxon>
        <taxon>Sphingobacteriales</taxon>
        <taxon>Sphingobacteriaceae</taxon>
        <taxon>Sphingobacterium</taxon>
    </lineage>
</organism>
<feature type="domain" description="HTH crp-type" evidence="5">
    <location>
        <begin position="152"/>
        <end position="218"/>
    </location>
</feature>
<comment type="caution">
    <text evidence="6">The sequence shown here is derived from an EMBL/GenBank/DDBJ whole genome shotgun (WGS) entry which is preliminary data.</text>
</comment>
<dbReference type="EMBL" id="JACNYK010000002">
    <property type="protein sequence ID" value="MBD1425222.1"/>
    <property type="molecule type" value="Genomic_DNA"/>
</dbReference>
<keyword evidence="1" id="KW-0805">Transcription regulation</keyword>
<dbReference type="SUPFAM" id="SSF51206">
    <property type="entry name" value="cAMP-binding domain-like"/>
    <property type="match status" value="1"/>
</dbReference>
<evidence type="ECO:0000256" key="3">
    <source>
        <dbReference type="ARBA" id="ARBA00023163"/>
    </source>
</evidence>
<dbReference type="InterPro" id="IPR050397">
    <property type="entry name" value="Env_Response_Regulators"/>
</dbReference>
<evidence type="ECO:0000259" key="4">
    <source>
        <dbReference type="PROSITE" id="PS50042"/>
    </source>
</evidence>
<evidence type="ECO:0000256" key="1">
    <source>
        <dbReference type="ARBA" id="ARBA00023015"/>
    </source>
</evidence>
<reference evidence="6 7" key="1">
    <citation type="submission" date="2020-08" db="EMBL/GenBank/DDBJ databases">
        <title>Sphingobacterium sp. DN00404 isolated from aquaculture water.</title>
        <authorList>
            <person name="Zhang M."/>
        </authorList>
    </citation>
    <scope>NUCLEOTIDE SEQUENCE [LARGE SCALE GENOMIC DNA]</scope>
    <source>
        <strain evidence="6 7">KCTC 32294</strain>
    </source>
</reference>
<dbReference type="Gene3D" id="2.60.120.10">
    <property type="entry name" value="Jelly Rolls"/>
    <property type="match status" value="1"/>
</dbReference>
<proteinExistence type="predicted"/>
<dbReference type="SMART" id="SM00419">
    <property type="entry name" value="HTH_CRP"/>
    <property type="match status" value="1"/>
</dbReference>
<dbReference type="InterPro" id="IPR014710">
    <property type="entry name" value="RmlC-like_jellyroll"/>
</dbReference>
<sequence>MDTRDIKDQEPINDAYGAVFEPALIAEITSVAKLTEFKEGDVLIEIGKYVKTMPLLIHGAIKIMREDFDEGELLLYFIERGDTCAMTLACCMGETKSEIRAIAETDGLVAMIPIKYMETWMAKYHSWRAFVFSSYNGRLNEMLSAIDNIAFTKMDQRLYNYLLETAKINSSNTINKTHQEIAYELNSSRVVVSRLLKALENEGKVKLSRNNIELLASDK</sequence>
<dbReference type="PANTHER" id="PTHR24567:SF26">
    <property type="entry name" value="REGULATORY PROTEIN YEIL"/>
    <property type="match status" value="1"/>
</dbReference>
<dbReference type="PANTHER" id="PTHR24567">
    <property type="entry name" value="CRP FAMILY TRANSCRIPTIONAL REGULATORY PROTEIN"/>
    <property type="match status" value="1"/>
</dbReference>
<dbReference type="InterPro" id="IPR036388">
    <property type="entry name" value="WH-like_DNA-bd_sf"/>
</dbReference>
<evidence type="ECO:0000313" key="7">
    <source>
        <dbReference type="Proteomes" id="UP000606494"/>
    </source>
</evidence>
<dbReference type="InterPro" id="IPR018490">
    <property type="entry name" value="cNMP-bd_dom_sf"/>
</dbReference>
<keyword evidence="2" id="KW-0238">DNA-binding</keyword>
<dbReference type="CDD" id="cd00038">
    <property type="entry name" value="CAP_ED"/>
    <property type="match status" value="1"/>
</dbReference>